<dbReference type="Ensembl" id="ENSNMLT00000030216.1">
    <property type="protein sequence ID" value="ENSNMLP00000027034.1"/>
    <property type="gene ID" value="ENSNMLG00000017252.1"/>
</dbReference>
<reference evidence="3" key="1">
    <citation type="submission" date="2025-08" db="UniProtKB">
        <authorList>
            <consortium name="Ensembl"/>
        </authorList>
    </citation>
    <scope>IDENTIFICATION</scope>
</reference>
<feature type="domain" description="RGS" evidence="2">
    <location>
        <begin position="333"/>
        <end position="439"/>
    </location>
</feature>
<dbReference type="PROSITE" id="PS50132">
    <property type="entry name" value="RGS"/>
    <property type="match status" value="2"/>
</dbReference>
<dbReference type="Pfam" id="PF00615">
    <property type="entry name" value="RGS"/>
    <property type="match status" value="2"/>
</dbReference>
<dbReference type="InterPro" id="IPR042651">
    <property type="entry name" value="Rgs22"/>
</dbReference>
<feature type="domain" description="RGS" evidence="2">
    <location>
        <begin position="16"/>
        <end position="110"/>
    </location>
</feature>
<dbReference type="GO" id="GO:0005737">
    <property type="term" value="C:cytoplasm"/>
    <property type="evidence" value="ECO:0007669"/>
    <property type="project" value="TreeGrafter"/>
</dbReference>
<evidence type="ECO:0000259" key="2">
    <source>
        <dbReference type="PROSITE" id="PS50132"/>
    </source>
</evidence>
<dbReference type="InterPro" id="IPR044926">
    <property type="entry name" value="RGS_subdomain_2"/>
</dbReference>
<keyword evidence="4" id="KW-1185">Reference proteome</keyword>
<dbReference type="SMART" id="SM00315">
    <property type="entry name" value="RGS"/>
    <property type="match status" value="1"/>
</dbReference>
<dbReference type="PANTHER" id="PTHR46583:SF1">
    <property type="entry name" value="REGULATOR OF G-PROTEIN SIGNALING 22"/>
    <property type="match status" value="1"/>
</dbReference>
<feature type="region of interest" description="Disordered" evidence="1">
    <location>
        <begin position="469"/>
        <end position="497"/>
    </location>
</feature>
<dbReference type="Gene3D" id="1.10.167.10">
    <property type="entry name" value="Regulator of G-protein Signalling 4, domain 2"/>
    <property type="match status" value="3"/>
</dbReference>
<dbReference type="SUPFAM" id="SSF48097">
    <property type="entry name" value="Regulator of G-protein signaling, RGS"/>
    <property type="match status" value="3"/>
</dbReference>
<dbReference type="PANTHER" id="PTHR46583">
    <property type="entry name" value="REGULATOR OF G-PROTEIN SIGNALING 22"/>
    <property type="match status" value="1"/>
</dbReference>
<dbReference type="GO" id="GO:0005634">
    <property type="term" value="C:nucleus"/>
    <property type="evidence" value="ECO:0007669"/>
    <property type="project" value="TreeGrafter"/>
</dbReference>
<protein>
    <recommendedName>
        <fullName evidence="2">RGS domain-containing protein</fullName>
    </recommendedName>
</protein>
<dbReference type="GO" id="GO:0001965">
    <property type="term" value="F:G-protein alpha-subunit binding"/>
    <property type="evidence" value="ECO:0007669"/>
    <property type="project" value="InterPro"/>
</dbReference>
<dbReference type="InterPro" id="IPR036305">
    <property type="entry name" value="RGS_sf"/>
</dbReference>
<accession>A0A8C6U130</accession>
<organism evidence="3 4">
    <name type="scientific">Neogobius melanostomus</name>
    <name type="common">round goby</name>
    <dbReference type="NCBI Taxonomy" id="47308"/>
    <lineage>
        <taxon>Eukaryota</taxon>
        <taxon>Metazoa</taxon>
        <taxon>Chordata</taxon>
        <taxon>Craniata</taxon>
        <taxon>Vertebrata</taxon>
        <taxon>Euteleostomi</taxon>
        <taxon>Actinopterygii</taxon>
        <taxon>Neopterygii</taxon>
        <taxon>Teleostei</taxon>
        <taxon>Neoteleostei</taxon>
        <taxon>Acanthomorphata</taxon>
        <taxon>Gobiaria</taxon>
        <taxon>Gobiiformes</taxon>
        <taxon>Gobioidei</taxon>
        <taxon>Gobiidae</taxon>
        <taxon>Benthophilinae</taxon>
        <taxon>Neogobiini</taxon>
        <taxon>Neogobius</taxon>
    </lineage>
</organism>
<proteinExistence type="predicted"/>
<evidence type="ECO:0000256" key="1">
    <source>
        <dbReference type="SAM" id="MobiDB-lite"/>
    </source>
</evidence>
<reference evidence="3" key="2">
    <citation type="submission" date="2025-09" db="UniProtKB">
        <authorList>
            <consortium name="Ensembl"/>
        </authorList>
    </citation>
    <scope>IDENTIFICATION</scope>
</reference>
<dbReference type="InterPro" id="IPR016137">
    <property type="entry name" value="RGS"/>
</dbReference>
<evidence type="ECO:0000313" key="4">
    <source>
        <dbReference type="Proteomes" id="UP000694523"/>
    </source>
</evidence>
<dbReference type="GO" id="GO:0009966">
    <property type="term" value="P:regulation of signal transduction"/>
    <property type="evidence" value="ECO:0007669"/>
    <property type="project" value="InterPro"/>
</dbReference>
<dbReference type="Proteomes" id="UP000694523">
    <property type="component" value="Unplaced"/>
</dbReference>
<name>A0A8C6U130_9GOBI</name>
<dbReference type="AlphaFoldDB" id="A0A8C6U130"/>
<dbReference type="InterPro" id="IPR048074">
    <property type="entry name" value="RGS22_RGS_fourth"/>
</dbReference>
<sequence length="497" mass="58700">MERMIQALCVETYAGLYFTHFCEQSGNRLWENAIYFWLDLQNYHELFYQNGLDPYRVQREAQLLYATFLCSSAKRSLGIDELLRRNVYERLTPAFEELFDDVEEHSLNVLLEPWTLLVNRDEESYQQVTSIRHEELEQLNSKGFLLSVKFSSTLFSTVPQLSKSWSKVPSDYKGYRLGSLLRHRHEIGHFMKLHLSCWLDLEQYRRTSQTDTALRRQSSAHLINRYLNKKYFFGSESPASIDQQHEVRTLQRLKLDCLLSSAVAMEIQDIVRRYIEATWLPEFLSTAEFMERQKDKPKVVSLLLLLEKPLKTLSAACPSGEGLWMSSSKEILSFRRVLLDPASCLQFQHFVSLKGDFLENDVLFWLEVQRYKDLCHSHSDEATIEKKISTIISVFINSSLPPALQIDIPHDQAQSILENRRKLGPYIFREAQMSVFSELLRFWPEFQDLRSSVREEQLLPLLEQRRHKHRARVRRQKRREEEEEQEERKAQVNAARH</sequence>
<dbReference type="CDD" id="cd08725">
    <property type="entry name" value="RGS_RGS22_4"/>
    <property type="match status" value="1"/>
</dbReference>
<evidence type="ECO:0000313" key="3">
    <source>
        <dbReference type="Ensembl" id="ENSNMLP00000027034.1"/>
    </source>
</evidence>